<organism evidence="1 2">
    <name type="scientific">Rhizobium ruizarguesonis</name>
    <dbReference type="NCBI Taxonomy" id="2081791"/>
    <lineage>
        <taxon>Bacteria</taxon>
        <taxon>Pseudomonadati</taxon>
        <taxon>Pseudomonadota</taxon>
        <taxon>Alphaproteobacteria</taxon>
        <taxon>Hyphomicrobiales</taxon>
        <taxon>Rhizobiaceae</taxon>
        <taxon>Rhizobium/Agrobacterium group</taxon>
        <taxon>Rhizobium</taxon>
    </lineage>
</organism>
<proteinExistence type="predicted"/>
<sequence>MPFFNLVAARMLIDAESRDHALEKFLSAHKSGIEPTGLWISEDMFSPDDFPNIDLVADETLRSVQVKAVIRKGGVIVNSVDLPCMAKDTQG</sequence>
<evidence type="ECO:0000313" key="1">
    <source>
        <dbReference type="EMBL" id="TAX63241.1"/>
    </source>
</evidence>
<dbReference type="Proteomes" id="UP000291659">
    <property type="component" value="Unassembled WGS sequence"/>
</dbReference>
<dbReference type="EMBL" id="SIOX01000019">
    <property type="protein sequence ID" value="TAX63241.1"/>
    <property type="molecule type" value="Genomic_DNA"/>
</dbReference>
<name>A0ABY1WW64_9HYPH</name>
<accession>A0ABY1WW64</accession>
<comment type="caution">
    <text evidence="1">The sequence shown here is derived from an EMBL/GenBank/DDBJ whole genome shotgun (WGS) entry which is preliminary data.</text>
</comment>
<evidence type="ECO:0000313" key="2">
    <source>
        <dbReference type="Proteomes" id="UP000291659"/>
    </source>
</evidence>
<dbReference type="RefSeq" id="WP_130763137.1">
    <property type="nucleotide sequence ID" value="NZ_SILL01000001.1"/>
</dbReference>
<keyword evidence="2" id="KW-1185">Reference proteome</keyword>
<protein>
    <submittedName>
        <fullName evidence="1">Uncharacterized protein</fullName>
    </submittedName>
</protein>
<reference evidence="1 2" key="1">
    <citation type="submission" date="2019-02" db="EMBL/GenBank/DDBJ databases">
        <title>The genomic architecture of introgression among sibling species of bacteria.</title>
        <authorList>
            <person name="Cavassim M.I.A."/>
            <person name="Moeskjaer S."/>
            <person name="Moslemi C."/>
            <person name="Fields B."/>
            <person name="Bachmann A."/>
            <person name="Vilhjalmsson B."/>
            <person name="Schierup M.H."/>
            <person name="Young J.P.W."/>
            <person name="Andersen S.U."/>
        </authorList>
    </citation>
    <scope>NUCLEOTIDE SEQUENCE [LARGE SCALE GENOMIC DNA]</scope>
    <source>
        <strain evidence="1 2">SM141A</strain>
    </source>
</reference>
<gene>
    <name evidence="1" type="ORF">ELH98_38925</name>
</gene>